<dbReference type="AlphaFoldDB" id="A0A249MY42"/>
<proteinExistence type="inferred from homology"/>
<keyword evidence="3 6" id="KW-0732">Signal</keyword>
<dbReference type="SUPFAM" id="SSF81296">
    <property type="entry name" value="E set domains"/>
    <property type="match status" value="1"/>
</dbReference>
<dbReference type="Pfam" id="PF04234">
    <property type="entry name" value="CopC"/>
    <property type="match status" value="1"/>
</dbReference>
<sequence length="126" mass="13199">MSRFLSAALALSIAILPGAAFAHSKLLSSSPAANATVAKPTKLTLTFSETFLGPLSGVDLVMTGMPGMSDHPPMPIKGFKTTVAPDGKTMVVTLPRALPAGSYDLKWHIVGADQHKMEGGYSFKVK</sequence>
<feature type="domain" description="CopC" evidence="7">
    <location>
        <begin position="23"/>
        <end position="125"/>
    </location>
</feature>
<name>A0A249MY42_SPHXE</name>
<dbReference type="InterPro" id="IPR047685">
    <property type="entry name" value="CopC-like"/>
</dbReference>
<keyword evidence="4" id="KW-0574">Periplasm</keyword>
<dbReference type="RefSeq" id="WP_017181903.1">
    <property type="nucleotide sequence ID" value="NZ_CP022746.1"/>
</dbReference>
<dbReference type="Gene3D" id="2.60.40.1220">
    <property type="match status" value="1"/>
</dbReference>
<dbReference type="EMBL" id="CP022746">
    <property type="protein sequence ID" value="ASY46135.1"/>
    <property type="molecule type" value="Genomic_DNA"/>
</dbReference>
<keyword evidence="5" id="KW-0186">Copper</keyword>
<evidence type="ECO:0000313" key="9">
    <source>
        <dbReference type="Proteomes" id="UP000217141"/>
    </source>
</evidence>
<feature type="chain" id="PRO_5012603085" evidence="6">
    <location>
        <begin position="23"/>
        <end position="126"/>
    </location>
</feature>
<comment type="subcellular location">
    <subcellularLocation>
        <location evidence="1">Periplasm</location>
    </subcellularLocation>
</comment>
<evidence type="ECO:0000256" key="6">
    <source>
        <dbReference type="SAM" id="SignalP"/>
    </source>
</evidence>
<comment type="similarity">
    <text evidence="2">Belongs to the CopC family.</text>
</comment>
<evidence type="ECO:0000256" key="3">
    <source>
        <dbReference type="ARBA" id="ARBA00022729"/>
    </source>
</evidence>
<reference evidence="8 9" key="1">
    <citation type="submission" date="2017-08" db="EMBL/GenBank/DDBJ databases">
        <title>Whole Genome Sequence of Sphingobium hydrophobicum C1: Insights into Adaption to the Electronic-waste Contaminated Sediment.</title>
        <authorList>
            <person name="Song D."/>
            <person name="Chen X."/>
            <person name="Xu M."/>
        </authorList>
    </citation>
    <scope>NUCLEOTIDE SEQUENCE [LARGE SCALE GENOMIC DNA]</scope>
    <source>
        <strain evidence="8 9">C1</strain>
    </source>
</reference>
<dbReference type="InterPro" id="IPR014756">
    <property type="entry name" value="Ig_E-set"/>
</dbReference>
<evidence type="ECO:0000256" key="1">
    <source>
        <dbReference type="ARBA" id="ARBA00004418"/>
    </source>
</evidence>
<gene>
    <name evidence="8" type="ORF">CJD35_16705</name>
</gene>
<protein>
    <submittedName>
        <fullName evidence="8">Copper resistance protein CopC</fullName>
    </submittedName>
</protein>
<evidence type="ECO:0000259" key="7">
    <source>
        <dbReference type="Pfam" id="PF04234"/>
    </source>
</evidence>
<feature type="signal peptide" evidence="6">
    <location>
        <begin position="1"/>
        <end position="22"/>
    </location>
</feature>
<evidence type="ECO:0000256" key="4">
    <source>
        <dbReference type="ARBA" id="ARBA00022764"/>
    </source>
</evidence>
<dbReference type="GO" id="GO:0042597">
    <property type="term" value="C:periplasmic space"/>
    <property type="evidence" value="ECO:0007669"/>
    <property type="project" value="UniProtKB-SubCell"/>
</dbReference>
<dbReference type="GO" id="GO:0046688">
    <property type="term" value="P:response to copper ion"/>
    <property type="evidence" value="ECO:0007669"/>
    <property type="project" value="InterPro"/>
</dbReference>
<accession>A0A249MY42</accession>
<dbReference type="KEGG" id="shyd:CJD35_16705"/>
<dbReference type="NCBIfam" id="NF033814">
    <property type="entry name" value="copper_CopC"/>
    <property type="match status" value="1"/>
</dbReference>
<evidence type="ECO:0000256" key="5">
    <source>
        <dbReference type="ARBA" id="ARBA00023008"/>
    </source>
</evidence>
<evidence type="ECO:0000256" key="2">
    <source>
        <dbReference type="ARBA" id="ARBA00010509"/>
    </source>
</evidence>
<dbReference type="InterPro" id="IPR007348">
    <property type="entry name" value="CopC_dom"/>
</dbReference>
<dbReference type="GO" id="GO:0005507">
    <property type="term" value="F:copper ion binding"/>
    <property type="evidence" value="ECO:0007669"/>
    <property type="project" value="InterPro"/>
</dbReference>
<organism evidence="8 9">
    <name type="scientific">Sphingobium xenophagum</name>
    <dbReference type="NCBI Taxonomy" id="121428"/>
    <lineage>
        <taxon>Bacteria</taxon>
        <taxon>Pseudomonadati</taxon>
        <taxon>Pseudomonadota</taxon>
        <taxon>Alphaproteobacteria</taxon>
        <taxon>Sphingomonadales</taxon>
        <taxon>Sphingomonadaceae</taxon>
        <taxon>Sphingobium</taxon>
    </lineage>
</organism>
<dbReference type="Proteomes" id="UP000217141">
    <property type="component" value="Chromosome II"/>
</dbReference>
<dbReference type="InterPro" id="IPR014755">
    <property type="entry name" value="Cu-Rt/internalin_Ig-like"/>
</dbReference>
<evidence type="ECO:0000313" key="8">
    <source>
        <dbReference type="EMBL" id="ASY46135.1"/>
    </source>
</evidence>